<evidence type="ECO:0000313" key="2">
    <source>
        <dbReference type="EMBL" id="GMF26367.1"/>
    </source>
</evidence>
<proteinExistence type="predicted"/>
<dbReference type="AlphaFoldDB" id="A0A9W6U5H6"/>
<sequence>MGIARHTVRNITFAAFSTVQLRMALLDDDDAFEAALSFLDEYTLDEGGTEALGALCGDEPLASEAPRVNTQGPARQRSQDDMLRRKMEYNERRKVLRRTGVYGDPNRSRNQRKKEIALLREQLQKLQQDLEALQSRAAERSGQE</sequence>
<reference evidence="2" key="1">
    <citation type="submission" date="2023-04" db="EMBL/GenBank/DDBJ databases">
        <title>Phytophthora fragariaefolia NBRC 109709.</title>
        <authorList>
            <person name="Ichikawa N."/>
            <person name="Sato H."/>
            <person name="Tonouchi N."/>
        </authorList>
    </citation>
    <scope>NUCLEOTIDE SEQUENCE</scope>
    <source>
        <strain evidence="2">NBRC 109709</strain>
    </source>
</reference>
<name>A0A9W6U5H6_9STRA</name>
<organism evidence="2 3">
    <name type="scientific">Phytophthora fragariaefolia</name>
    <dbReference type="NCBI Taxonomy" id="1490495"/>
    <lineage>
        <taxon>Eukaryota</taxon>
        <taxon>Sar</taxon>
        <taxon>Stramenopiles</taxon>
        <taxon>Oomycota</taxon>
        <taxon>Peronosporomycetes</taxon>
        <taxon>Peronosporales</taxon>
        <taxon>Peronosporaceae</taxon>
        <taxon>Phytophthora</taxon>
    </lineage>
</organism>
<dbReference type="Proteomes" id="UP001165121">
    <property type="component" value="Unassembled WGS sequence"/>
</dbReference>
<gene>
    <name evidence="2" type="ORF">Pfra01_000494900</name>
</gene>
<keyword evidence="3" id="KW-1185">Reference proteome</keyword>
<comment type="caution">
    <text evidence="2">The sequence shown here is derived from an EMBL/GenBank/DDBJ whole genome shotgun (WGS) entry which is preliminary data.</text>
</comment>
<evidence type="ECO:0000313" key="3">
    <source>
        <dbReference type="Proteomes" id="UP001165121"/>
    </source>
</evidence>
<evidence type="ECO:0000256" key="1">
    <source>
        <dbReference type="SAM" id="MobiDB-lite"/>
    </source>
</evidence>
<dbReference type="OrthoDB" id="10588676at2759"/>
<feature type="region of interest" description="Disordered" evidence="1">
    <location>
        <begin position="63"/>
        <end position="114"/>
    </location>
</feature>
<feature type="compositionally biased region" description="Basic and acidic residues" evidence="1">
    <location>
        <begin position="77"/>
        <end position="93"/>
    </location>
</feature>
<protein>
    <submittedName>
        <fullName evidence="2">Unnamed protein product</fullName>
    </submittedName>
</protein>
<accession>A0A9W6U5H6</accession>
<dbReference type="EMBL" id="BSXT01000394">
    <property type="protein sequence ID" value="GMF26367.1"/>
    <property type="molecule type" value="Genomic_DNA"/>
</dbReference>